<evidence type="ECO:0000259" key="1">
    <source>
        <dbReference type="Pfam" id="PF07727"/>
    </source>
</evidence>
<organism evidence="2 3">
    <name type="scientific">Vitis vinifera</name>
    <name type="common">Grape</name>
    <dbReference type="NCBI Taxonomy" id="29760"/>
    <lineage>
        <taxon>Eukaryota</taxon>
        <taxon>Viridiplantae</taxon>
        <taxon>Streptophyta</taxon>
        <taxon>Embryophyta</taxon>
        <taxon>Tracheophyta</taxon>
        <taxon>Spermatophyta</taxon>
        <taxon>Magnoliopsida</taxon>
        <taxon>eudicotyledons</taxon>
        <taxon>Gunneridae</taxon>
        <taxon>Pentapetalae</taxon>
        <taxon>rosids</taxon>
        <taxon>Vitales</taxon>
        <taxon>Vitaceae</taxon>
        <taxon>Viteae</taxon>
        <taxon>Vitis</taxon>
    </lineage>
</organism>
<sequence length="187" mass="21027">MPEDKPIVVAKETTLFFPMLKDEPTTAVALSEPSLAATPKNTPNVHVASPIKLLIRATILESKPEIATERGSFSNPSKETYISGKVTILIVYVDDIILTRDDLLEIKRLKEHLALRFEIKDLSPIRYFFGMEVAHSKKGIVMPRRKYILDLLKETRMSGYQPVDTTMDPNQKIGENIGGVPIDTTQY</sequence>
<comment type="caution">
    <text evidence="2">The sequence shown here is derived from an EMBL/GenBank/DDBJ whole genome shotgun (WGS) entry which is preliminary data.</text>
</comment>
<name>A0A438J0E1_VITVI</name>
<accession>A0A438J0E1</accession>
<dbReference type="EMBL" id="QGNW01000070">
    <property type="protein sequence ID" value="RVX02438.1"/>
    <property type="molecule type" value="Genomic_DNA"/>
</dbReference>
<dbReference type="InterPro" id="IPR013103">
    <property type="entry name" value="RVT_2"/>
</dbReference>
<reference evidence="2 3" key="1">
    <citation type="journal article" date="2018" name="PLoS Genet.">
        <title>Population sequencing reveals clonal diversity and ancestral inbreeding in the grapevine cultivar Chardonnay.</title>
        <authorList>
            <person name="Roach M.J."/>
            <person name="Johnson D.L."/>
            <person name="Bohlmann J."/>
            <person name="van Vuuren H.J."/>
            <person name="Jones S.J."/>
            <person name="Pretorius I.S."/>
            <person name="Schmidt S.A."/>
            <person name="Borneman A.R."/>
        </authorList>
    </citation>
    <scope>NUCLEOTIDE SEQUENCE [LARGE SCALE GENOMIC DNA]</scope>
    <source>
        <strain evidence="3">cv. Chardonnay</strain>
        <tissue evidence="2">Leaf</tissue>
    </source>
</reference>
<protein>
    <submittedName>
        <fullName evidence="2">Retrovirus-related Pol polyprotein from transposon RE1</fullName>
    </submittedName>
</protein>
<proteinExistence type="predicted"/>
<dbReference type="Proteomes" id="UP000288805">
    <property type="component" value="Unassembled WGS sequence"/>
</dbReference>
<evidence type="ECO:0000313" key="3">
    <source>
        <dbReference type="Proteomes" id="UP000288805"/>
    </source>
</evidence>
<dbReference type="AlphaFoldDB" id="A0A438J0E1"/>
<feature type="domain" description="Reverse transcriptase Ty1/copia-type" evidence="1">
    <location>
        <begin position="83"/>
        <end position="167"/>
    </location>
</feature>
<gene>
    <name evidence="2" type="primary">RE1_2381</name>
    <name evidence="2" type="ORF">CK203_031183</name>
</gene>
<dbReference type="Pfam" id="PF07727">
    <property type="entry name" value="RVT_2"/>
    <property type="match status" value="1"/>
</dbReference>
<evidence type="ECO:0000313" key="2">
    <source>
        <dbReference type="EMBL" id="RVX02438.1"/>
    </source>
</evidence>